<accession>A0A7X3BPC8</accession>
<gene>
    <name evidence="2" type="ORF">GMC94_03405</name>
</gene>
<dbReference type="InterPro" id="IPR010026">
    <property type="entry name" value="Phage_holin_LL-H"/>
</dbReference>
<comment type="caution">
    <text evidence="2">The sequence shown here is derived from an EMBL/GenBank/DDBJ whole genome shotgun (WGS) entry which is preliminary data.</text>
</comment>
<keyword evidence="1" id="KW-0472">Membrane</keyword>
<protein>
    <submittedName>
        <fullName evidence="2">Phage holin</fullName>
    </submittedName>
</protein>
<organism evidence="2 3">
    <name type="scientific">Streptococcus parasanguinis</name>
    <dbReference type="NCBI Taxonomy" id="1318"/>
    <lineage>
        <taxon>Bacteria</taxon>
        <taxon>Bacillati</taxon>
        <taxon>Bacillota</taxon>
        <taxon>Bacilli</taxon>
        <taxon>Lactobacillales</taxon>
        <taxon>Streptococcaceae</taxon>
        <taxon>Streptococcus</taxon>
    </lineage>
</organism>
<dbReference type="NCBIfam" id="TIGR01673">
    <property type="entry name" value="holin_LLH"/>
    <property type="match status" value="1"/>
</dbReference>
<evidence type="ECO:0000313" key="3">
    <source>
        <dbReference type="Proteomes" id="UP000441330"/>
    </source>
</evidence>
<dbReference type="EMBL" id="WMZJ01000002">
    <property type="protein sequence ID" value="MTS53943.1"/>
    <property type="molecule type" value="Genomic_DNA"/>
</dbReference>
<evidence type="ECO:0000313" key="2">
    <source>
        <dbReference type="EMBL" id="MTS53943.1"/>
    </source>
</evidence>
<dbReference type="RefSeq" id="WP_049495843.1">
    <property type="nucleotide sequence ID" value="NZ_JVEE01000007.1"/>
</dbReference>
<proteinExistence type="predicted"/>
<sequence>MNQITDIVVSGAMSILVVLVGIVVNSVKQYLLTRGGKKALETAEILAKNAVQATEQVADKLDIHGADKLEHAKTSLIEGLEAYNIYLTNDQLNTFIESAVKTANDAWKK</sequence>
<reference evidence="2 3" key="1">
    <citation type="journal article" date="2019" name="Nat. Med.">
        <title>A library of human gut bacterial isolates paired with longitudinal multiomics data enables mechanistic microbiome research.</title>
        <authorList>
            <person name="Poyet M."/>
            <person name="Groussin M."/>
            <person name="Gibbons S.M."/>
            <person name="Avila-Pacheco J."/>
            <person name="Jiang X."/>
            <person name="Kearney S.M."/>
            <person name="Perrotta A.R."/>
            <person name="Berdy B."/>
            <person name="Zhao S."/>
            <person name="Lieberman T.D."/>
            <person name="Swanson P.K."/>
            <person name="Smith M."/>
            <person name="Roesemann S."/>
            <person name="Alexander J.E."/>
            <person name="Rich S.A."/>
            <person name="Livny J."/>
            <person name="Vlamakis H."/>
            <person name="Clish C."/>
            <person name="Bullock K."/>
            <person name="Deik A."/>
            <person name="Scott J."/>
            <person name="Pierce K.A."/>
            <person name="Xavier R.J."/>
            <person name="Alm E.J."/>
        </authorList>
    </citation>
    <scope>NUCLEOTIDE SEQUENCE [LARGE SCALE GENOMIC DNA]</scope>
    <source>
        <strain evidence="2 3">BIOML-A1</strain>
    </source>
</reference>
<dbReference type="Proteomes" id="UP000441330">
    <property type="component" value="Unassembled WGS sequence"/>
</dbReference>
<keyword evidence="1" id="KW-1133">Transmembrane helix</keyword>
<dbReference type="AlphaFoldDB" id="A0A7X3BPC8"/>
<keyword evidence="1" id="KW-0812">Transmembrane</keyword>
<name>A0A7X3BPC8_STRPA</name>
<dbReference type="Pfam" id="PF09682">
    <property type="entry name" value="Phage_holin_6_1"/>
    <property type="match status" value="1"/>
</dbReference>
<evidence type="ECO:0000256" key="1">
    <source>
        <dbReference type="SAM" id="Phobius"/>
    </source>
</evidence>
<feature type="transmembrane region" description="Helical" evidence="1">
    <location>
        <begin position="6"/>
        <end position="27"/>
    </location>
</feature>